<dbReference type="RefSeq" id="WP_130491864.1">
    <property type="nucleotide sequence ID" value="NZ_SGXD01000001.1"/>
</dbReference>
<evidence type="ECO:0000256" key="9">
    <source>
        <dbReference type="RuleBase" id="RU361174"/>
    </source>
</evidence>
<keyword evidence="5 9" id="KW-0378">Hydrolase</keyword>
<sequence length="382" mass="41408">MLRRSLAAAAVGVGALVAGSTAGLAPATAAAPAVQSHTPRAKGFPAGSLAALADGVRLRVGAAINTDLLGTDATYTALAGSEFSTVTPENSMKWEVVEPQQGTYDWSGGDKLVAFAQAHNQLVRGHNLVWHSQLPKWLTPDGVTTTFTNDQVKAILKKHVIDEATHFKGKIWQWDVVNEAFNDDGTPRQDIWYKAWGGLGYIADAFRWAHQADSKALLFYNDYNIEYTGPKSNAEYAFIKGLKQSGVPIDGVGFQTHLDTQYGFPDLKNNLQRFADLGLKVAETEVDVRTFTKPAPDVNVPASGLAQAAQEAYWMKTLQACLAVRPCISYTAWGISDKNSWVPGVFAGEGAALLWDEGYQPKPQFTDLQDLLALSQDGRRHG</sequence>
<keyword evidence="7 9" id="KW-0326">Glycosidase</keyword>
<keyword evidence="8 9" id="KW-0624">Polysaccharide degradation</keyword>
<dbReference type="AlphaFoldDB" id="A0A4Q7NX96"/>
<evidence type="ECO:0000259" key="11">
    <source>
        <dbReference type="PROSITE" id="PS51760"/>
    </source>
</evidence>
<evidence type="ECO:0000313" key="12">
    <source>
        <dbReference type="EMBL" id="RZS91844.1"/>
    </source>
</evidence>
<evidence type="ECO:0000256" key="10">
    <source>
        <dbReference type="SAM" id="SignalP"/>
    </source>
</evidence>
<keyword evidence="4 10" id="KW-0732">Signal</keyword>
<feature type="signal peptide" evidence="10">
    <location>
        <begin position="1"/>
        <end position="29"/>
    </location>
</feature>
<dbReference type="SMART" id="SM00633">
    <property type="entry name" value="Glyco_10"/>
    <property type="match status" value="1"/>
</dbReference>
<dbReference type="OrthoDB" id="9815836at2"/>
<comment type="caution">
    <text evidence="12">The sequence shown here is derived from an EMBL/GenBank/DDBJ whole genome shotgun (WGS) entry which is preliminary data.</text>
</comment>
<keyword evidence="13" id="KW-1185">Reference proteome</keyword>
<evidence type="ECO:0000256" key="4">
    <source>
        <dbReference type="ARBA" id="ARBA00022729"/>
    </source>
</evidence>
<evidence type="ECO:0000256" key="2">
    <source>
        <dbReference type="ARBA" id="ARBA00007495"/>
    </source>
</evidence>
<accession>A0A4Q7NX96</accession>
<dbReference type="PROSITE" id="PS51760">
    <property type="entry name" value="GH10_2"/>
    <property type="match status" value="1"/>
</dbReference>
<dbReference type="Proteomes" id="UP000293638">
    <property type="component" value="Unassembled WGS sequence"/>
</dbReference>
<evidence type="ECO:0000256" key="8">
    <source>
        <dbReference type="ARBA" id="ARBA00023326"/>
    </source>
</evidence>
<evidence type="ECO:0000256" key="7">
    <source>
        <dbReference type="ARBA" id="ARBA00023295"/>
    </source>
</evidence>
<keyword evidence="6 9" id="KW-0119">Carbohydrate metabolism</keyword>
<proteinExistence type="inferred from homology"/>
<name>A0A4Q7NX96_9ACTN</name>
<gene>
    <name evidence="12" type="ORF">EV189_1096</name>
</gene>
<keyword evidence="3 12" id="KW-0858">Xylan degradation</keyword>
<organism evidence="12 13">
    <name type="scientific">Motilibacter rhizosphaerae</name>
    <dbReference type="NCBI Taxonomy" id="598652"/>
    <lineage>
        <taxon>Bacteria</taxon>
        <taxon>Bacillati</taxon>
        <taxon>Actinomycetota</taxon>
        <taxon>Actinomycetes</taxon>
        <taxon>Motilibacterales</taxon>
        <taxon>Motilibacteraceae</taxon>
        <taxon>Motilibacter</taxon>
    </lineage>
</organism>
<dbReference type="PANTHER" id="PTHR31490:SF88">
    <property type="entry name" value="BETA-XYLANASE"/>
    <property type="match status" value="1"/>
</dbReference>
<evidence type="ECO:0000256" key="6">
    <source>
        <dbReference type="ARBA" id="ARBA00023277"/>
    </source>
</evidence>
<dbReference type="PANTHER" id="PTHR31490">
    <property type="entry name" value="GLYCOSYL HYDROLASE"/>
    <property type="match status" value="1"/>
</dbReference>
<dbReference type="SUPFAM" id="SSF51445">
    <property type="entry name" value="(Trans)glycosidases"/>
    <property type="match status" value="1"/>
</dbReference>
<dbReference type="GO" id="GO:0031176">
    <property type="term" value="F:endo-1,4-beta-xylanase activity"/>
    <property type="evidence" value="ECO:0007669"/>
    <property type="project" value="UniProtKB-EC"/>
</dbReference>
<evidence type="ECO:0000256" key="1">
    <source>
        <dbReference type="ARBA" id="ARBA00000681"/>
    </source>
</evidence>
<feature type="domain" description="GH10" evidence="11">
    <location>
        <begin position="46"/>
        <end position="371"/>
    </location>
</feature>
<reference evidence="12 13" key="1">
    <citation type="submission" date="2019-02" db="EMBL/GenBank/DDBJ databases">
        <title>Genomic Encyclopedia of Type Strains, Phase IV (KMG-IV): sequencing the most valuable type-strain genomes for metagenomic binning, comparative biology and taxonomic classification.</title>
        <authorList>
            <person name="Goeker M."/>
        </authorList>
    </citation>
    <scope>NUCLEOTIDE SEQUENCE [LARGE SCALE GENOMIC DNA]</scope>
    <source>
        <strain evidence="12 13">DSM 45622</strain>
    </source>
</reference>
<comment type="similarity">
    <text evidence="2 9">Belongs to the glycosyl hydrolase 10 (cellulase F) family.</text>
</comment>
<dbReference type="PRINTS" id="PR00134">
    <property type="entry name" value="GLHYDRLASE10"/>
</dbReference>
<protein>
    <recommendedName>
        <fullName evidence="9">Beta-xylanase</fullName>
        <ecNumber evidence="9">3.2.1.8</ecNumber>
    </recommendedName>
</protein>
<dbReference type="InterPro" id="IPR001000">
    <property type="entry name" value="GH10_dom"/>
</dbReference>
<dbReference type="GO" id="GO:0045493">
    <property type="term" value="P:xylan catabolic process"/>
    <property type="evidence" value="ECO:0007669"/>
    <property type="project" value="UniProtKB-KW"/>
</dbReference>
<dbReference type="EC" id="3.2.1.8" evidence="9"/>
<dbReference type="InterPro" id="IPR044846">
    <property type="entry name" value="GH10"/>
</dbReference>
<dbReference type="InterPro" id="IPR017853">
    <property type="entry name" value="GH"/>
</dbReference>
<feature type="chain" id="PRO_5020390790" description="Beta-xylanase" evidence="10">
    <location>
        <begin position="30"/>
        <end position="382"/>
    </location>
</feature>
<comment type="catalytic activity">
    <reaction evidence="1 9">
        <text>Endohydrolysis of (1-&gt;4)-beta-D-xylosidic linkages in xylans.</text>
        <dbReference type="EC" id="3.2.1.8"/>
    </reaction>
</comment>
<evidence type="ECO:0000313" key="13">
    <source>
        <dbReference type="Proteomes" id="UP000293638"/>
    </source>
</evidence>
<dbReference type="Gene3D" id="3.20.20.80">
    <property type="entry name" value="Glycosidases"/>
    <property type="match status" value="1"/>
</dbReference>
<evidence type="ECO:0000256" key="5">
    <source>
        <dbReference type="ARBA" id="ARBA00022801"/>
    </source>
</evidence>
<evidence type="ECO:0000256" key="3">
    <source>
        <dbReference type="ARBA" id="ARBA00022651"/>
    </source>
</evidence>
<dbReference type="EMBL" id="SGXD01000001">
    <property type="protein sequence ID" value="RZS91844.1"/>
    <property type="molecule type" value="Genomic_DNA"/>
</dbReference>
<dbReference type="Pfam" id="PF00331">
    <property type="entry name" value="Glyco_hydro_10"/>
    <property type="match status" value="1"/>
</dbReference>